<dbReference type="Proteomes" id="UP000615989">
    <property type="component" value="Unassembled WGS sequence"/>
</dbReference>
<evidence type="ECO:0000256" key="1">
    <source>
        <dbReference type="SAM" id="MobiDB-lite"/>
    </source>
</evidence>
<protein>
    <submittedName>
        <fullName evidence="2">PLxRFG domain-containing protein</fullName>
    </submittedName>
</protein>
<feature type="region of interest" description="Disordered" evidence="1">
    <location>
        <begin position="209"/>
        <end position="230"/>
    </location>
</feature>
<evidence type="ECO:0000313" key="2">
    <source>
        <dbReference type="EMBL" id="NMG26243.1"/>
    </source>
</evidence>
<keyword evidence="3" id="KW-1185">Reference proteome</keyword>
<proteinExistence type="predicted"/>
<dbReference type="EMBL" id="WTVG01000061">
    <property type="protein sequence ID" value="NMG26243.1"/>
    <property type="molecule type" value="Genomic_DNA"/>
</dbReference>
<feature type="region of interest" description="Disordered" evidence="1">
    <location>
        <begin position="463"/>
        <end position="495"/>
    </location>
</feature>
<dbReference type="NCBIfam" id="NF032893">
    <property type="entry name" value="tail-700"/>
    <property type="match status" value="1"/>
</dbReference>
<name>A0ABX1PQV5_9RHOO</name>
<sequence length="1438" mass="155895">MTEPTHDDPGKQPEVATAPVIREAIAPRAEQGKQADTAADTNEAAGQERVQFSRAGATEFVPSPDGSIDFGEITSDMAQVMRRQPGKIRLERGDDSYGERHIELRHGKDIRALGFRGAAEFVADIAKHIDQVWQPGATSQLVAIHQVSNDRVMFVELRQAQDESGDYYTVRSAFPARSGFVNNKGWKVLWGGRAQPSIDSGSSIPFAAPTPRSTGESATIPSGQSTDRNVADGIDDGKEARASVTARATTPDAIRSAIASLVGPFRKGRIIVVQSAAELVEQGVIQSRDAAGAQAFVKDGKAYFIADNIRPGNERAVFLHEVGEHLGMEKILSPFARKVLLTKIRNWSQESGTVESRIAKAALRRVEAAGETGSDSETLAYFVEEAVKAGIDPTAETQSALGKWFAQFMAAVRKALESLGLVSPKQLTAQDVVNLAHGAAKVAMSEDGASDYDHIVVNAKPPAGLPESGRIGSKASDDSPTPPFAGGASSINDQGSKIKPSIQFSRAATLAPDAESVSAKARDFLADVVKRPGVFGPLARTLQTQYHKSTKNPLFKAVWTRAHAMFMDSSRAMSRPAELAPNLLPKFDLSNIRDAAKAVFGRGQTERADLKAVADVLSAGTLYDGAGPMNGVVFTEQHLRDGVKVGDRFVKLTDKQIDLYRQARAALDASLDEAAAGEAWGLLRRHTDNADLRTWIAENPQDASRAMGEALYGVLEQEQQNLEDAKLRAAEMGDDRSKAAVTKQEGRVADIQDTADRITAIFDKAARLKEAGYMPLMRFGQYRVAVTSQDESGKRTTEYVSRYESAFEANRARRQLLQDFPAAEGFTVGEVEVTNPDEWKMYQGVNPETLMLFAKESGIAVDDVMQSWYKEATSSRSAMRRMVHRKGYQGFSDDLPRVLASFITSNGKRAGYAYHLADMQQMLQDESMPGDVQQEAQKLLETITEPTDKGGNVRGLMATWYLLGSAASAAVNATQTLTMSLPFLSQFGVKGFAPGEAMGHLARAYSMAFGKIKDAELADAVKRAEEAGIVDSNEVFHLYAESMKPLISKLGSGGLAYRARAFMTLWGAPFAIVEKLNRKSTFIAAYNMAKAQGKDMKEAYEFGERAVVETQGVYAKHNRPNWARGNVGGAILVFRQFSIAYLELAARMWQSGPEGKKAAALMLGILFATAGLAGMPGEDDLLDLIDTFSQVFFGKATISKMELRNHLHDMLGKELGEFVNSGVSAFLPLDVSGRMGMGNLLPGTAAFKPSEANKEREALEVLGVPGSFALSAMKGAQLLMAGNATGAAKAFAPKAVQDAVKGVEMARTGEARDMAGRKIVDVDIGDALIQMAGFNPTVKAEAGRKAFEVNELIGYNKRMEAEIVGKMARGISDRDTDAVRSAQEELANWNHRNPDAPILINARQVQHRIRQLQMERSGRIVKLAPPELRRRVEEALDE</sequence>
<feature type="region of interest" description="Disordered" evidence="1">
    <location>
        <begin position="26"/>
        <end position="46"/>
    </location>
</feature>
<gene>
    <name evidence="2" type="ORF">GO606_16275</name>
</gene>
<comment type="caution">
    <text evidence="2">The sequence shown here is derived from an EMBL/GenBank/DDBJ whole genome shotgun (WGS) entry which is preliminary data.</text>
</comment>
<feature type="compositionally biased region" description="Polar residues" evidence="1">
    <location>
        <begin position="211"/>
        <end position="228"/>
    </location>
</feature>
<reference evidence="2" key="1">
    <citation type="submission" date="2019-12" db="EMBL/GenBank/DDBJ databases">
        <title>Comparative genomics gives insights into the taxonomy of the Azoarcus-Aromatoleum group and reveals separate origins of nif in the plant-associated Azoarcus and non-plant-associated Aromatoleum sub-groups.</title>
        <authorList>
            <person name="Lafos M."/>
            <person name="Maluk M."/>
            <person name="Batista M."/>
            <person name="Junghare M."/>
            <person name="Carmona M."/>
            <person name="Faoro H."/>
            <person name="Cruz L.M."/>
            <person name="Battistoni F."/>
            <person name="De Souza E."/>
            <person name="Pedrosa F."/>
            <person name="Chen W.-M."/>
            <person name="Poole P.S."/>
            <person name="Dixon R.A."/>
            <person name="James E.K."/>
        </authorList>
    </citation>
    <scope>NUCLEOTIDE SEQUENCE</scope>
    <source>
        <strain evidence="2">LuFRes1</strain>
    </source>
</reference>
<organism evidence="2 3">
    <name type="scientific">Aromatoleum anaerobium</name>
    <dbReference type="NCBI Taxonomy" id="182180"/>
    <lineage>
        <taxon>Bacteria</taxon>
        <taxon>Pseudomonadati</taxon>
        <taxon>Pseudomonadota</taxon>
        <taxon>Betaproteobacteria</taxon>
        <taxon>Rhodocyclales</taxon>
        <taxon>Rhodocyclaceae</taxon>
        <taxon>Aromatoleum</taxon>
    </lineage>
</organism>
<evidence type="ECO:0000313" key="3">
    <source>
        <dbReference type="Proteomes" id="UP000615989"/>
    </source>
</evidence>
<accession>A0ABX1PQV5</accession>